<dbReference type="Proteomes" id="UP000310636">
    <property type="component" value="Unassembled WGS sequence"/>
</dbReference>
<dbReference type="Pfam" id="PF02311">
    <property type="entry name" value="AraC_binding"/>
    <property type="match status" value="1"/>
</dbReference>
<dbReference type="InterPro" id="IPR037923">
    <property type="entry name" value="HTH-like"/>
</dbReference>
<evidence type="ECO:0000313" key="6">
    <source>
        <dbReference type="Proteomes" id="UP000310636"/>
    </source>
</evidence>
<reference evidence="5 6" key="1">
    <citation type="submission" date="2019-04" db="EMBL/GenBank/DDBJ databases">
        <title>Cohnella sp. nov. isolated from preserved vegetables.</title>
        <authorList>
            <person name="Lin S.-Y."/>
            <person name="Hung M.-H."/>
            <person name="Young C.-C."/>
        </authorList>
    </citation>
    <scope>NUCLEOTIDE SEQUENCE [LARGE SCALE GENOMIC DNA]</scope>
    <source>
        <strain evidence="5 6">CC-MHH1044</strain>
    </source>
</reference>
<organism evidence="5 6">
    <name type="scientific">Cohnella fermenti</name>
    <dbReference type="NCBI Taxonomy" id="2565925"/>
    <lineage>
        <taxon>Bacteria</taxon>
        <taxon>Bacillati</taxon>
        <taxon>Bacillota</taxon>
        <taxon>Bacilli</taxon>
        <taxon>Bacillales</taxon>
        <taxon>Paenibacillaceae</taxon>
        <taxon>Cohnella</taxon>
    </lineage>
</organism>
<evidence type="ECO:0000256" key="2">
    <source>
        <dbReference type="ARBA" id="ARBA00023125"/>
    </source>
</evidence>
<dbReference type="SUPFAM" id="SSF46689">
    <property type="entry name" value="Homeodomain-like"/>
    <property type="match status" value="2"/>
</dbReference>
<dbReference type="AlphaFoldDB" id="A0A4S4C4X5"/>
<evidence type="ECO:0000256" key="1">
    <source>
        <dbReference type="ARBA" id="ARBA00023015"/>
    </source>
</evidence>
<evidence type="ECO:0000259" key="4">
    <source>
        <dbReference type="PROSITE" id="PS01124"/>
    </source>
</evidence>
<dbReference type="InterPro" id="IPR020449">
    <property type="entry name" value="Tscrpt_reg_AraC-type_HTH"/>
</dbReference>
<dbReference type="GO" id="GO:0003700">
    <property type="term" value="F:DNA-binding transcription factor activity"/>
    <property type="evidence" value="ECO:0007669"/>
    <property type="project" value="InterPro"/>
</dbReference>
<sequence length="303" mass="34972">MKSITLLDLAPCVRLVQRIEGLDDYRLPPRIIYDYEMVYVLGGMCDYRIEQMDVRIEPGDLLIVPPRVRHSCSVPSGKSFHYYAVHFDLVYMGEPFDFSVEDVYLNQDYYGAAIIPDKPQLADRPMLRLEGVELQGVVHCSRPEAFEEAFAALFAAHERPVHGKELSLRAEMLRLFSLLLQETVTSAGVSRSHPQSERMHRAAEWIKEHYREPLQLADMAAAVHLSPGHFRALFKDSTGRSPIEYLMRHRIDQAKRLLLYSDRTVGEIADFVGYADIHYFSRIFKRIEGMSPLHYRESLGQFH</sequence>
<name>A0A4S4C4X5_9BACL</name>
<dbReference type="SMART" id="SM00342">
    <property type="entry name" value="HTH_ARAC"/>
    <property type="match status" value="1"/>
</dbReference>
<feature type="domain" description="HTH araC/xylS-type" evidence="4">
    <location>
        <begin position="200"/>
        <end position="298"/>
    </location>
</feature>
<dbReference type="PANTHER" id="PTHR43280">
    <property type="entry name" value="ARAC-FAMILY TRANSCRIPTIONAL REGULATOR"/>
    <property type="match status" value="1"/>
</dbReference>
<dbReference type="PANTHER" id="PTHR43280:SF2">
    <property type="entry name" value="HTH-TYPE TRANSCRIPTIONAL REGULATOR EXSA"/>
    <property type="match status" value="1"/>
</dbReference>
<accession>A0A4S4C4X5</accession>
<dbReference type="GO" id="GO:0043565">
    <property type="term" value="F:sequence-specific DNA binding"/>
    <property type="evidence" value="ECO:0007669"/>
    <property type="project" value="InterPro"/>
</dbReference>
<keyword evidence="2" id="KW-0238">DNA-binding</keyword>
<dbReference type="Gene3D" id="1.10.10.60">
    <property type="entry name" value="Homeodomain-like"/>
    <property type="match status" value="2"/>
</dbReference>
<protein>
    <submittedName>
        <fullName evidence="5">Helix-turn-helix domain-containing protein</fullName>
    </submittedName>
</protein>
<keyword evidence="6" id="KW-1185">Reference proteome</keyword>
<evidence type="ECO:0000256" key="3">
    <source>
        <dbReference type="ARBA" id="ARBA00023163"/>
    </source>
</evidence>
<dbReference type="SUPFAM" id="SSF51215">
    <property type="entry name" value="Regulatory protein AraC"/>
    <property type="match status" value="1"/>
</dbReference>
<gene>
    <name evidence="5" type="ORF">E6C55_09710</name>
</gene>
<dbReference type="OrthoDB" id="625043at2"/>
<proteinExistence type="predicted"/>
<keyword evidence="1" id="KW-0805">Transcription regulation</keyword>
<dbReference type="InterPro" id="IPR018060">
    <property type="entry name" value="HTH_AraC"/>
</dbReference>
<dbReference type="PROSITE" id="PS01124">
    <property type="entry name" value="HTH_ARAC_FAMILY_2"/>
    <property type="match status" value="1"/>
</dbReference>
<evidence type="ECO:0000313" key="5">
    <source>
        <dbReference type="EMBL" id="THF80751.1"/>
    </source>
</evidence>
<dbReference type="InterPro" id="IPR009057">
    <property type="entry name" value="Homeodomain-like_sf"/>
</dbReference>
<dbReference type="Pfam" id="PF12833">
    <property type="entry name" value="HTH_18"/>
    <property type="match status" value="1"/>
</dbReference>
<dbReference type="RefSeq" id="WP_136369590.1">
    <property type="nucleotide sequence ID" value="NZ_SSOB01000010.1"/>
</dbReference>
<dbReference type="PRINTS" id="PR00032">
    <property type="entry name" value="HTHARAC"/>
</dbReference>
<keyword evidence="3" id="KW-0804">Transcription</keyword>
<dbReference type="InterPro" id="IPR014710">
    <property type="entry name" value="RmlC-like_jellyroll"/>
</dbReference>
<dbReference type="InterPro" id="IPR003313">
    <property type="entry name" value="AraC-bd"/>
</dbReference>
<dbReference type="Gene3D" id="2.60.120.10">
    <property type="entry name" value="Jelly Rolls"/>
    <property type="match status" value="1"/>
</dbReference>
<comment type="caution">
    <text evidence="5">The sequence shown here is derived from an EMBL/GenBank/DDBJ whole genome shotgun (WGS) entry which is preliminary data.</text>
</comment>
<dbReference type="EMBL" id="SSOB01000010">
    <property type="protein sequence ID" value="THF80751.1"/>
    <property type="molecule type" value="Genomic_DNA"/>
</dbReference>